<feature type="compositionally biased region" description="Polar residues" evidence="1">
    <location>
        <begin position="356"/>
        <end position="365"/>
    </location>
</feature>
<protein>
    <recommendedName>
        <fullName evidence="2">Protein kinase domain-containing protein</fullName>
    </recommendedName>
</protein>
<dbReference type="Pfam" id="PF07714">
    <property type="entry name" value="PK_Tyr_Ser-Thr"/>
    <property type="match status" value="1"/>
</dbReference>
<dbReference type="Proteomes" id="UP000288859">
    <property type="component" value="Unassembled WGS sequence"/>
</dbReference>
<evidence type="ECO:0000313" key="4">
    <source>
        <dbReference type="Proteomes" id="UP000288859"/>
    </source>
</evidence>
<reference evidence="3 4" key="1">
    <citation type="submission" date="2017-03" db="EMBL/GenBank/DDBJ databases">
        <title>Genomes of endolithic fungi from Antarctica.</title>
        <authorList>
            <person name="Coleine C."/>
            <person name="Masonjones S."/>
            <person name="Stajich J.E."/>
        </authorList>
    </citation>
    <scope>NUCLEOTIDE SEQUENCE [LARGE SCALE GENOMIC DNA]</scope>
    <source>
        <strain evidence="3 4">CCFEE 6314</strain>
    </source>
</reference>
<proteinExistence type="predicted"/>
<dbReference type="InterPro" id="IPR000719">
    <property type="entry name" value="Prot_kinase_dom"/>
</dbReference>
<evidence type="ECO:0000259" key="2">
    <source>
        <dbReference type="PROSITE" id="PS50011"/>
    </source>
</evidence>
<dbReference type="Gene3D" id="1.10.510.10">
    <property type="entry name" value="Transferase(Phosphotransferase) domain 1"/>
    <property type="match status" value="1"/>
</dbReference>
<dbReference type="VEuPathDB" id="FungiDB:PV10_03854"/>
<dbReference type="InterPro" id="IPR011009">
    <property type="entry name" value="Kinase-like_dom_sf"/>
</dbReference>
<sequence>MSENAFGSGIRDTGLPFNAISLNSGITVYGIIVKRPFRKSDSQGGDDDYNNSLQLIEHEKQIYRRLEGCEGVMPFLDLSGPAIQLPLLNDGTFDRYLKYSIRPTRAHQLEWVKQMAGTLSRMHDRRVLFVDVASRNMLIHPNGSIIFCDFGTSLIFPLETDVWKIEEVGFSFATDICELGAVIYEVVEGRQLTDFDRMTEESGGWPPRDQLPSTNGVFLGSVIEACWTRGKFRTTHELCQMLEEKSYTSEQITKQVDELIRHNRNDLVQHRGSLKILSNFLQVTANSIGFHVPVLNADPQGVESSDADTDDDMDNMDKVLSVLQITRLASDESSSDAGLSDADDDSQPLSELAELQMSSWNIPQK</sequence>
<feature type="domain" description="Protein kinase" evidence="2">
    <location>
        <begin position="1"/>
        <end position="281"/>
    </location>
</feature>
<comment type="caution">
    <text evidence="3">The sequence shown here is derived from an EMBL/GenBank/DDBJ whole genome shotgun (WGS) entry which is preliminary data.</text>
</comment>
<organism evidence="3 4">
    <name type="scientific">Exophiala mesophila</name>
    <name type="common">Black yeast-like fungus</name>
    <dbReference type="NCBI Taxonomy" id="212818"/>
    <lineage>
        <taxon>Eukaryota</taxon>
        <taxon>Fungi</taxon>
        <taxon>Dikarya</taxon>
        <taxon>Ascomycota</taxon>
        <taxon>Pezizomycotina</taxon>
        <taxon>Eurotiomycetes</taxon>
        <taxon>Chaetothyriomycetidae</taxon>
        <taxon>Chaetothyriales</taxon>
        <taxon>Herpotrichiellaceae</taxon>
        <taxon>Exophiala</taxon>
    </lineage>
</organism>
<feature type="region of interest" description="Disordered" evidence="1">
    <location>
        <begin position="330"/>
        <end position="365"/>
    </location>
</feature>
<evidence type="ECO:0000313" key="3">
    <source>
        <dbReference type="EMBL" id="RVX76049.1"/>
    </source>
</evidence>
<dbReference type="InterPro" id="IPR001245">
    <property type="entry name" value="Ser-Thr/Tyr_kinase_cat_dom"/>
</dbReference>
<dbReference type="AlphaFoldDB" id="A0A438NJY8"/>
<name>A0A438NJY8_EXOME</name>
<dbReference type="PROSITE" id="PS50011">
    <property type="entry name" value="PROTEIN_KINASE_DOM"/>
    <property type="match status" value="1"/>
</dbReference>
<dbReference type="GO" id="GO:0005524">
    <property type="term" value="F:ATP binding"/>
    <property type="evidence" value="ECO:0007669"/>
    <property type="project" value="InterPro"/>
</dbReference>
<accession>A0A438NJY8</accession>
<dbReference type="SUPFAM" id="SSF56112">
    <property type="entry name" value="Protein kinase-like (PK-like)"/>
    <property type="match status" value="1"/>
</dbReference>
<feature type="compositionally biased region" description="Low complexity" evidence="1">
    <location>
        <begin position="331"/>
        <end position="340"/>
    </location>
</feature>
<dbReference type="EMBL" id="NAJM01000001">
    <property type="protein sequence ID" value="RVX76049.1"/>
    <property type="molecule type" value="Genomic_DNA"/>
</dbReference>
<gene>
    <name evidence="3" type="ORF">B0A52_00406</name>
</gene>
<dbReference type="GO" id="GO:0004672">
    <property type="term" value="F:protein kinase activity"/>
    <property type="evidence" value="ECO:0007669"/>
    <property type="project" value="InterPro"/>
</dbReference>
<evidence type="ECO:0000256" key="1">
    <source>
        <dbReference type="SAM" id="MobiDB-lite"/>
    </source>
</evidence>
<dbReference type="OrthoDB" id="4115689at2759"/>